<dbReference type="PRINTS" id="PR00783">
    <property type="entry name" value="MINTRINSICP"/>
</dbReference>
<keyword evidence="3 8" id="KW-0813">Transport</keyword>
<feature type="transmembrane region" description="Helical" evidence="9">
    <location>
        <begin position="191"/>
        <end position="213"/>
    </location>
</feature>
<protein>
    <submittedName>
        <fullName evidence="11">Aquaporin-9</fullName>
    </submittedName>
</protein>
<keyword evidence="6 9" id="KW-0472">Membrane</keyword>
<reference evidence="11" key="1">
    <citation type="submission" date="2017-02" db="UniProtKB">
        <authorList>
            <consortium name="WormBaseParasite"/>
        </authorList>
    </citation>
    <scope>IDENTIFICATION</scope>
</reference>
<evidence type="ECO:0000256" key="5">
    <source>
        <dbReference type="ARBA" id="ARBA00022989"/>
    </source>
</evidence>
<dbReference type="PANTHER" id="PTHR43829:SF5">
    <property type="entry name" value="AQUAPORIN-9"/>
    <property type="match status" value="1"/>
</dbReference>
<evidence type="ECO:0000256" key="9">
    <source>
        <dbReference type="SAM" id="Phobius"/>
    </source>
</evidence>
<dbReference type="InterPro" id="IPR023271">
    <property type="entry name" value="Aquaporin-like"/>
</dbReference>
<comment type="similarity">
    <text evidence="2 8">Belongs to the MIP/aquaporin (TC 1.A.8) family.</text>
</comment>
<evidence type="ECO:0000256" key="4">
    <source>
        <dbReference type="ARBA" id="ARBA00022692"/>
    </source>
</evidence>
<proteinExistence type="inferred from homology"/>
<dbReference type="InterPro" id="IPR050363">
    <property type="entry name" value="MIP/Aquaporin"/>
</dbReference>
<keyword evidence="10" id="KW-1185">Reference proteome</keyword>
<dbReference type="InterPro" id="IPR000425">
    <property type="entry name" value="MIP"/>
</dbReference>
<feature type="transmembrane region" description="Helical" evidence="9">
    <location>
        <begin position="62"/>
        <end position="82"/>
    </location>
</feature>
<accession>A0A0N4ZBK3</accession>
<dbReference type="GO" id="GO:0015250">
    <property type="term" value="F:water channel activity"/>
    <property type="evidence" value="ECO:0007669"/>
    <property type="project" value="TreeGrafter"/>
</dbReference>
<evidence type="ECO:0000256" key="1">
    <source>
        <dbReference type="ARBA" id="ARBA00004141"/>
    </source>
</evidence>
<keyword evidence="4 8" id="KW-0812">Transmembrane</keyword>
<sequence>MTLIKSNTEVARNKARVHNEVLKVFLSEFFGTFLLCFIGLAINAQFILHKGQLNQWINVNFGWAFAIVFSVMATAKTSGAHLNPAISFMFYTYGNIGLTKMMVYILAQTLGGFLGAAGVYGFYYEAINNFDGGIRAITGSTGTAAIFASYPAAYCSFFGAFLDQIVGTGLLALFVSAIIDPRNEVPSHLHAPLFGGVLVMIGCSFGMNLGYPINPARDLGPRLFTIFPYGTGVFSEPSAYYWIAPTFAPLLGAALGGWLYHAFIGFHLSDPIKKDYIPINVAA</sequence>
<organism evidence="10 11">
    <name type="scientific">Parastrongyloides trichosuri</name>
    <name type="common">Possum-specific nematode worm</name>
    <dbReference type="NCBI Taxonomy" id="131310"/>
    <lineage>
        <taxon>Eukaryota</taxon>
        <taxon>Metazoa</taxon>
        <taxon>Ecdysozoa</taxon>
        <taxon>Nematoda</taxon>
        <taxon>Chromadorea</taxon>
        <taxon>Rhabditida</taxon>
        <taxon>Tylenchina</taxon>
        <taxon>Panagrolaimomorpha</taxon>
        <taxon>Strongyloidoidea</taxon>
        <taxon>Strongyloididae</taxon>
        <taxon>Parastrongyloides</taxon>
    </lineage>
</organism>
<dbReference type="PANTHER" id="PTHR43829">
    <property type="entry name" value="AQUAPORIN OR AQUAGLYCEROPORIN RELATED"/>
    <property type="match status" value="1"/>
</dbReference>
<feature type="transmembrane region" description="Helical" evidence="9">
    <location>
        <begin position="103"/>
        <end position="123"/>
    </location>
</feature>
<dbReference type="STRING" id="131310.A0A0N4ZBK3"/>
<feature type="transmembrane region" description="Helical" evidence="9">
    <location>
        <begin position="239"/>
        <end position="264"/>
    </location>
</feature>
<evidence type="ECO:0000256" key="2">
    <source>
        <dbReference type="ARBA" id="ARBA00006175"/>
    </source>
</evidence>
<name>A0A0N4ZBK3_PARTI</name>
<feature type="transmembrane region" description="Helical" evidence="9">
    <location>
        <begin position="157"/>
        <end position="179"/>
    </location>
</feature>
<evidence type="ECO:0000313" key="10">
    <source>
        <dbReference type="Proteomes" id="UP000038045"/>
    </source>
</evidence>
<comment type="function">
    <text evidence="7">Aquaglyceroporin that may modulate the water content and osmolytes during anhydrobiosis.</text>
</comment>
<dbReference type="GO" id="GO:0015254">
    <property type="term" value="F:glycerol channel activity"/>
    <property type="evidence" value="ECO:0007669"/>
    <property type="project" value="TreeGrafter"/>
</dbReference>
<evidence type="ECO:0000256" key="7">
    <source>
        <dbReference type="ARBA" id="ARBA00045280"/>
    </source>
</evidence>
<dbReference type="WBParaSite" id="PTRK_0000491400.1">
    <property type="protein sequence ID" value="PTRK_0000491400.1"/>
    <property type="gene ID" value="PTRK_0000491400"/>
</dbReference>
<dbReference type="GO" id="GO:0016323">
    <property type="term" value="C:basolateral plasma membrane"/>
    <property type="evidence" value="ECO:0007669"/>
    <property type="project" value="TreeGrafter"/>
</dbReference>
<evidence type="ECO:0000256" key="6">
    <source>
        <dbReference type="ARBA" id="ARBA00023136"/>
    </source>
</evidence>
<dbReference type="CDD" id="cd00333">
    <property type="entry name" value="MIP"/>
    <property type="match status" value="1"/>
</dbReference>
<feature type="transmembrane region" description="Helical" evidence="9">
    <location>
        <begin position="21"/>
        <end position="42"/>
    </location>
</feature>
<keyword evidence="5 9" id="KW-1133">Transmembrane helix</keyword>
<evidence type="ECO:0000256" key="3">
    <source>
        <dbReference type="ARBA" id="ARBA00022448"/>
    </source>
</evidence>
<dbReference type="Gene3D" id="1.20.1080.10">
    <property type="entry name" value="Glycerol uptake facilitator protein"/>
    <property type="match status" value="1"/>
</dbReference>
<evidence type="ECO:0000313" key="11">
    <source>
        <dbReference type="WBParaSite" id="PTRK_0000491400.1"/>
    </source>
</evidence>
<dbReference type="SUPFAM" id="SSF81338">
    <property type="entry name" value="Aquaporin-like"/>
    <property type="match status" value="1"/>
</dbReference>
<evidence type="ECO:0000256" key="8">
    <source>
        <dbReference type="RuleBase" id="RU000477"/>
    </source>
</evidence>
<dbReference type="Pfam" id="PF00230">
    <property type="entry name" value="MIP"/>
    <property type="match status" value="1"/>
</dbReference>
<dbReference type="Proteomes" id="UP000038045">
    <property type="component" value="Unplaced"/>
</dbReference>
<comment type="subcellular location">
    <subcellularLocation>
        <location evidence="1">Membrane</location>
        <topology evidence="1">Multi-pass membrane protein</topology>
    </subcellularLocation>
</comment>
<dbReference type="AlphaFoldDB" id="A0A0N4ZBK3"/>